<organism evidence="2 3">
    <name type="scientific">Penaeus vannamei</name>
    <name type="common">Whiteleg shrimp</name>
    <name type="synonym">Litopenaeus vannamei</name>
    <dbReference type="NCBI Taxonomy" id="6689"/>
    <lineage>
        <taxon>Eukaryota</taxon>
        <taxon>Metazoa</taxon>
        <taxon>Ecdysozoa</taxon>
        <taxon>Arthropoda</taxon>
        <taxon>Crustacea</taxon>
        <taxon>Multicrustacea</taxon>
        <taxon>Malacostraca</taxon>
        <taxon>Eumalacostraca</taxon>
        <taxon>Eucarida</taxon>
        <taxon>Decapoda</taxon>
        <taxon>Dendrobranchiata</taxon>
        <taxon>Penaeoidea</taxon>
        <taxon>Penaeidae</taxon>
        <taxon>Penaeus</taxon>
    </lineage>
</organism>
<reference evidence="2 3" key="1">
    <citation type="submission" date="2018-04" db="EMBL/GenBank/DDBJ databases">
        <authorList>
            <person name="Zhang X."/>
            <person name="Yuan J."/>
            <person name="Li F."/>
            <person name="Xiang J."/>
        </authorList>
    </citation>
    <scope>NUCLEOTIDE SEQUENCE [LARGE SCALE GENOMIC DNA]</scope>
    <source>
        <tissue evidence="2">Muscle</tissue>
    </source>
</reference>
<dbReference type="EMBL" id="QCYY01000905">
    <property type="protein sequence ID" value="ROT81904.1"/>
    <property type="molecule type" value="Genomic_DNA"/>
</dbReference>
<sequence>MSSPLLLHFSLSFSSLLFSSLIFLHFSLSLPLSLSDSFSFLSSSLLSLYVYILSSSLLSPPSALSSPTYLFQSPLFCLPLSSCSLGILLSSFLSSFLTSSLLILSCPFLPSSRSFSPPPLLRSSLTLSSPLLCSFYSSSFPPPPLPLLSSPLLRPLSSLLFSSLAPSPPSLLLSSHPHLAVNLWTPFPVLASRVFAQHQQAPYPSSLKAEPTPLSIKFHYHPLSLLIYQLSNSHTPQPLTYNQPVEGGQRVTRGASAGSHGTTLGCIHAKRGWCDTWIFWTGPVYAPNVIQHTCPLHSARVYVRRDGDVLVFVFGALSYVLGSISASPSLCGPLVADFGPRECEPGSSASRHEVDGGPVARVIHHKYYWLGAGGDAPSLFLSHPRFGR</sequence>
<accession>A0A423TZP7</accession>
<name>A0A423TZP7_PENVA</name>
<keyword evidence="1" id="KW-0812">Transmembrane</keyword>
<feature type="transmembrane region" description="Helical" evidence="1">
    <location>
        <begin position="38"/>
        <end position="58"/>
    </location>
</feature>
<comment type="caution">
    <text evidence="2">The sequence shown here is derived from an EMBL/GenBank/DDBJ whole genome shotgun (WGS) entry which is preliminary data.</text>
</comment>
<keyword evidence="1" id="KW-1133">Transmembrane helix</keyword>
<evidence type="ECO:0000256" key="1">
    <source>
        <dbReference type="SAM" id="Phobius"/>
    </source>
</evidence>
<dbReference type="AlphaFoldDB" id="A0A423TZP7"/>
<evidence type="ECO:0000313" key="2">
    <source>
        <dbReference type="EMBL" id="ROT81904.1"/>
    </source>
</evidence>
<keyword evidence="1" id="KW-0472">Membrane</keyword>
<feature type="transmembrane region" description="Helical" evidence="1">
    <location>
        <begin position="6"/>
        <end position="26"/>
    </location>
</feature>
<keyword evidence="3" id="KW-1185">Reference proteome</keyword>
<protein>
    <submittedName>
        <fullName evidence="2">Uncharacterized protein</fullName>
    </submittedName>
</protein>
<feature type="transmembrane region" description="Helical" evidence="1">
    <location>
        <begin position="78"/>
        <end position="104"/>
    </location>
</feature>
<evidence type="ECO:0000313" key="3">
    <source>
        <dbReference type="Proteomes" id="UP000283509"/>
    </source>
</evidence>
<reference evidence="2 3" key="2">
    <citation type="submission" date="2019-01" db="EMBL/GenBank/DDBJ databases">
        <title>The decoding of complex shrimp genome reveals the adaptation for benthos swimmer, frequently molting mechanism and breeding impact on genome.</title>
        <authorList>
            <person name="Sun Y."/>
            <person name="Gao Y."/>
            <person name="Yu Y."/>
        </authorList>
    </citation>
    <scope>NUCLEOTIDE SEQUENCE [LARGE SCALE GENOMIC DNA]</scope>
    <source>
        <tissue evidence="2">Muscle</tissue>
    </source>
</reference>
<dbReference type="Proteomes" id="UP000283509">
    <property type="component" value="Unassembled WGS sequence"/>
</dbReference>
<gene>
    <name evidence="2" type="ORF">C7M84_024933</name>
</gene>
<proteinExistence type="predicted"/>